<dbReference type="InterPro" id="IPR004942">
    <property type="entry name" value="Roadblock/LAMTOR2_dom"/>
</dbReference>
<feature type="domain" description="Roadblock/LAMTOR2" evidence="1">
    <location>
        <begin position="15"/>
        <end position="106"/>
    </location>
</feature>
<reference evidence="2 3" key="1">
    <citation type="submission" date="2019-09" db="EMBL/GenBank/DDBJ databases">
        <title>Screening of Novel Bioactive Compounds from Soil-Associated.</title>
        <authorList>
            <person name="Gong X."/>
        </authorList>
    </citation>
    <scope>NUCLEOTIDE SEQUENCE [LARGE SCALE GENOMIC DNA]</scope>
    <source>
        <strain evidence="2 3">Gxj-6</strain>
    </source>
</reference>
<gene>
    <name evidence="2" type="ORF">F5972_04630</name>
</gene>
<accession>A0A5J5K9Y8</accession>
<dbReference type="InterPro" id="IPR053141">
    <property type="entry name" value="Mycobact_SerProt_Inhib_Rv3364c"/>
</dbReference>
<dbReference type="SMART" id="SM00960">
    <property type="entry name" value="Robl_LC7"/>
    <property type="match status" value="1"/>
</dbReference>
<name>A0A5J5K9Y8_9ACTN</name>
<dbReference type="RefSeq" id="WP_150931457.1">
    <property type="nucleotide sequence ID" value="NZ_VYTZ01000002.1"/>
</dbReference>
<dbReference type="Pfam" id="PF03259">
    <property type="entry name" value="Robl_LC7"/>
    <property type="match status" value="1"/>
</dbReference>
<dbReference type="Proteomes" id="UP000327011">
    <property type="component" value="Unassembled WGS sequence"/>
</dbReference>
<protein>
    <submittedName>
        <fullName evidence="2">Roadblock/LC7 domain-containing protein</fullName>
    </submittedName>
</protein>
<organism evidence="2 3">
    <name type="scientific">Microbispora cellulosiformans</name>
    <dbReference type="NCBI Taxonomy" id="2614688"/>
    <lineage>
        <taxon>Bacteria</taxon>
        <taxon>Bacillati</taxon>
        <taxon>Actinomycetota</taxon>
        <taxon>Actinomycetes</taxon>
        <taxon>Streptosporangiales</taxon>
        <taxon>Streptosporangiaceae</taxon>
        <taxon>Microbispora</taxon>
    </lineage>
</organism>
<dbReference type="PANTHER" id="PTHR36222:SF1">
    <property type="entry name" value="SERINE PROTEASE INHIBITOR RV3364C"/>
    <property type="match status" value="1"/>
</dbReference>
<evidence type="ECO:0000259" key="1">
    <source>
        <dbReference type="SMART" id="SM00960"/>
    </source>
</evidence>
<sequence>MSTTDASHTTDRDFDWLLENLKQKTPGIRHVLVLTRDGLKMSFTAGLGRDGADQLSALAAGIQSLSLSASAEFGDGIGAGQAMVEFAGGLLLIVPAGDGAHLAVVAEEDGEVGLIAHNMNELVEQIGVYLTAAPRQTENSDDRG</sequence>
<keyword evidence="3" id="KW-1185">Reference proteome</keyword>
<proteinExistence type="predicted"/>
<dbReference type="SUPFAM" id="SSF103196">
    <property type="entry name" value="Roadblock/LC7 domain"/>
    <property type="match status" value="1"/>
</dbReference>
<dbReference type="AlphaFoldDB" id="A0A5J5K9Y8"/>
<dbReference type="Gene3D" id="3.30.450.30">
    <property type="entry name" value="Dynein light chain 2a, cytoplasmic"/>
    <property type="match status" value="1"/>
</dbReference>
<evidence type="ECO:0000313" key="2">
    <source>
        <dbReference type="EMBL" id="KAA9380448.1"/>
    </source>
</evidence>
<dbReference type="EMBL" id="VYTZ01000002">
    <property type="protein sequence ID" value="KAA9380448.1"/>
    <property type="molecule type" value="Genomic_DNA"/>
</dbReference>
<dbReference type="PANTHER" id="PTHR36222">
    <property type="entry name" value="SERINE PROTEASE INHIBITOR RV3364C"/>
    <property type="match status" value="1"/>
</dbReference>
<evidence type="ECO:0000313" key="3">
    <source>
        <dbReference type="Proteomes" id="UP000327011"/>
    </source>
</evidence>
<comment type="caution">
    <text evidence="2">The sequence shown here is derived from an EMBL/GenBank/DDBJ whole genome shotgun (WGS) entry which is preliminary data.</text>
</comment>